<dbReference type="EMBL" id="PPEH01000005">
    <property type="protein sequence ID" value="PNW13178.1"/>
    <property type="molecule type" value="Genomic_DNA"/>
</dbReference>
<evidence type="ECO:0000313" key="1">
    <source>
        <dbReference type="EMBL" id="AZA83528.1"/>
    </source>
</evidence>
<dbReference type="Proteomes" id="UP000279972">
    <property type="component" value="Chromosome"/>
</dbReference>
<dbReference type="RefSeq" id="WP_103292580.1">
    <property type="nucleotide sequence ID" value="NZ_CP033924.1"/>
</dbReference>
<dbReference type="OrthoDB" id="1249967at2"/>
<accession>A0A3G6RFU1</accession>
<evidence type="ECO:0000313" key="2">
    <source>
        <dbReference type="EMBL" id="PNW13178.1"/>
    </source>
</evidence>
<evidence type="ECO:0000313" key="4">
    <source>
        <dbReference type="Proteomes" id="UP000279972"/>
    </source>
</evidence>
<evidence type="ECO:0008006" key="5">
    <source>
        <dbReference type="Google" id="ProtNLM"/>
    </source>
</evidence>
<dbReference type="KEGG" id="clac:EG342_17300"/>
<reference evidence="1 4" key="2">
    <citation type="submission" date="2018-11" db="EMBL/GenBank/DDBJ databases">
        <title>Proposal to divide the Flavobacteriaceae and reorganize its genera based on Amino Acid Identity values calculated from whole genome sequences.</title>
        <authorList>
            <person name="Nicholson A.C."/>
            <person name="Gulvik C.A."/>
            <person name="Whitney A.M."/>
            <person name="Humrighouse B.W."/>
            <person name="Bell M."/>
            <person name="Holmes B."/>
            <person name="Steigerwalt A.G."/>
            <person name="Villarma A."/>
            <person name="Sheth M."/>
            <person name="Batra D."/>
            <person name="Pryor J."/>
            <person name="Bernardet J.-F."/>
            <person name="Hugo C."/>
            <person name="Kampfer P."/>
            <person name="Newman J."/>
            <person name="McQuiston J.R."/>
        </authorList>
    </citation>
    <scope>NUCLEOTIDE SEQUENCE [LARGE SCALE GENOMIC DNA]</scope>
    <source>
        <strain evidence="1 4">KC_1864</strain>
    </source>
</reference>
<keyword evidence="4" id="KW-1185">Reference proteome</keyword>
<proteinExistence type="predicted"/>
<name>A0A3G6RFU1_CHRLC</name>
<evidence type="ECO:0000313" key="3">
    <source>
        <dbReference type="Proteomes" id="UP000236262"/>
    </source>
</evidence>
<dbReference type="AlphaFoldDB" id="A0A3G6RFU1"/>
<reference evidence="2 3" key="1">
    <citation type="submission" date="2018-01" db="EMBL/GenBank/DDBJ databases">
        <title>Draft genome sequences of Chryseobacterium lactis NCTC11390, Chryseobacterium oncorhynchi 701B-08, and Chryseobacterium viscerum 687B-08.</title>
        <authorList>
            <person name="Jeong J.-J."/>
            <person name="Lee Y.J."/>
            <person name="Park B."/>
            <person name="Choi I.-G."/>
            <person name="Kim K.D."/>
        </authorList>
    </citation>
    <scope>NUCLEOTIDE SEQUENCE [LARGE SCALE GENOMIC DNA]</scope>
    <source>
        <strain evidence="2 3">NCTC11390</strain>
    </source>
</reference>
<dbReference type="EMBL" id="CP033924">
    <property type="protein sequence ID" value="AZA83528.1"/>
    <property type="molecule type" value="Genomic_DNA"/>
</dbReference>
<dbReference type="Proteomes" id="UP000236262">
    <property type="component" value="Unassembled WGS sequence"/>
</dbReference>
<gene>
    <name evidence="2" type="ORF">C1637_15265</name>
    <name evidence="1" type="ORF">EG342_17300</name>
</gene>
<organism evidence="2 3">
    <name type="scientific">Chryseobacterium lactis</name>
    <dbReference type="NCBI Taxonomy" id="1241981"/>
    <lineage>
        <taxon>Bacteria</taxon>
        <taxon>Pseudomonadati</taxon>
        <taxon>Bacteroidota</taxon>
        <taxon>Flavobacteriia</taxon>
        <taxon>Flavobacteriales</taxon>
        <taxon>Weeksellaceae</taxon>
        <taxon>Chryseobacterium group</taxon>
        <taxon>Chryseobacterium</taxon>
    </lineage>
</organism>
<sequence>MGGTIAGLSYTGKLFDNRATSTEMAAAKYIISPDYNDGDNRVYNLNPEEPVSFFGEGDDPVFHNVYKQMYDLFKNTKGDGIFRVYGHGNFETLFNGEERIRDAKTFDTVMSFKNQNWKNVDKMKDPILILYACLSGTDNKGVFVPMGKQISEAHPKLTVFAFNGFVTYNANVSGIQNSNLRQNSNDGNGIIKIYYGGKAISAYHYKEFLKYYPGFK</sequence>
<protein>
    <recommendedName>
        <fullName evidence="5">Gingipain domain-containing protein</fullName>
    </recommendedName>
</protein>